<evidence type="ECO:0000313" key="1">
    <source>
        <dbReference type="EMBL" id="OIU71684.1"/>
    </source>
</evidence>
<keyword evidence="2" id="KW-1185">Reference proteome</keyword>
<comment type="caution">
    <text evidence="1">The sequence shown here is derived from an EMBL/GenBank/DDBJ whole genome shotgun (WGS) entry which is preliminary data.</text>
</comment>
<reference evidence="1 2" key="1">
    <citation type="submission" date="2016-09" db="EMBL/GenBank/DDBJ databases">
        <title>Bacillus aquimaris SAMM genome sequence reveals colonization and biosurfactant production capacities.</title>
        <authorList>
            <person name="Waghmode S.R."/>
            <person name="Suryavanshi M.V."/>
        </authorList>
    </citation>
    <scope>NUCLEOTIDE SEQUENCE [LARGE SCALE GENOMIC DNA]</scope>
    <source>
        <strain evidence="1 2">SAMM</strain>
    </source>
</reference>
<evidence type="ECO:0000313" key="2">
    <source>
        <dbReference type="Proteomes" id="UP000182062"/>
    </source>
</evidence>
<name>A0A1J6W505_9BACI</name>
<dbReference type="EMBL" id="MINN01000074">
    <property type="protein sequence ID" value="OIU71684.1"/>
    <property type="molecule type" value="Genomic_DNA"/>
</dbReference>
<gene>
    <name evidence="1" type="ORF">BHE18_03205</name>
</gene>
<dbReference type="OrthoDB" id="8778044at2"/>
<sequence length="133" mass="15523">MKKKIMASLLILVLTGCNQNKVLHNKDLEESIYTVVENEKNSEITVAPLTDFKWDQAFLFHPYTPQEQMEKQMGVEFEDRSNLRSRDDIYLLVFLHDGKAIQYAEMDRKQCDFSIGSSEFLAPDMDLIEINRD</sequence>
<organism evidence="1 2">
    <name type="scientific">Rossellomorea aquimaris</name>
    <dbReference type="NCBI Taxonomy" id="189382"/>
    <lineage>
        <taxon>Bacteria</taxon>
        <taxon>Bacillati</taxon>
        <taxon>Bacillota</taxon>
        <taxon>Bacilli</taxon>
        <taxon>Bacillales</taxon>
        <taxon>Bacillaceae</taxon>
        <taxon>Rossellomorea</taxon>
    </lineage>
</organism>
<protein>
    <recommendedName>
        <fullName evidence="3">Lipoprotein</fullName>
    </recommendedName>
</protein>
<dbReference type="AlphaFoldDB" id="A0A1J6W505"/>
<proteinExistence type="predicted"/>
<dbReference type="PROSITE" id="PS51257">
    <property type="entry name" value="PROKAR_LIPOPROTEIN"/>
    <property type="match status" value="1"/>
</dbReference>
<dbReference type="RefSeq" id="WP_071617354.1">
    <property type="nucleotide sequence ID" value="NZ_MINN01000074.1"/>
</dbReference>
<evidence type="ECO:0008006" key="3">
    <source>
        <dbReference type="Google" id="ProtNLM"/>
    </source>
</evidence>
<dbReference type="Proteomes" id="UP000182062">
    <property type="component" value="Unassembled WGS sequence"/>
</dbReference>
<accession>A0A1J6W505</accession>